<proteinExistence type="predicted"/>
<keyword evidence="1" id="KW-0614">Plasmid</keyword>
<protein>
    <submittedName>
        <fullName evidence="1">Uncharacterized protein</fullName>
    </submittedName>
</protein>
<sequence length="64" mass="6903">MPEDQGAGSSLNDIVGDGLQLVDLQHPLDLGEQSLHYAEVAAGQSLDRGDGLRIREILRVQFST</sequence>
<accession>A0A0B6TQ83</accession>
<dbReference type="KEGG" id="cmq:B840_12575"/>
<reference evidence="1 2" key="1">
    <citation type="submission" date="2014-05" db="EMBL/GenBank/DDBJ databases">
        <title>Complete genome sequence of Corynebacterium marinum DSM 44953.</title>
        <authorList>
            <person name="Schaffert L."/>
            <person name="Albersmeier A."/>
            <person name="Kalinowski J."/>
            <person name="Ruckert C."/>
        </authorList>
    </citation>
    <scope>NUCLEOTIDE SEQUENCE [LARGE SCALE GENOMIC DNA]</scope>
    <source>
        <strain evidence="1 2">DSM 44953</strain>
        <plasmid evidence="1 2">pCmarinum2</plasmid>
    </source>
</reference>
<dbReference type="AlphaFoldDB" id="A0A0B6TQ83"/>
<evidence type="ECO:0000313" key="1">
    <source>
        <dbReference type="EMBL" id="AJK70083.1"/>
    </source>
</evidence>
<dbReference type="Proteomes" id="UP000031928">
    <property type="component" value="Plasmid pCmarinum2"/>
</dbReference>
<evidence type="ECO:0000313" key="2">
    <source>
        <dbReference type="Proteomes" id="UP000031928"/>
    </source>
</evidence>
<keyword evidence="2" id="KW-1185">Reference proteome</keyword>
<dbReference type="HOGENOM" id="CLU_2860129_0_0_11"/>
<gene>
    <name evidence="1" type="ORF">B840_12575</name>
</gene>
<organism evidence="1 2">
    <name type="scientific">Corynebacterium marinum DSM 44953</name>
    <dbReference type="NCBI Taxonomy" id="1224162"/>
    <lineage>
        <taxon>Bacteria</taxon>
        <taxon>Bacillati</taxon>
        <taxon>Actinomycetota</taxon>
        <taxon>Actinomycetes</taxon>
        <taxon>Mycobacteriales</taxon>
        <taxon>Corynebacteriaceae</taxon>
        <taxon>Corynebacterium</taxon>
    </lineage>
</organism>
<geneLocation type="plasmid" evidence="1 2">
    <name>pCmarinum2</name>
</geneLocation>
<dbReference type="EMBL" id="CP007791">
    <property type="protein sequence ID" value="AJK70083.1"/>
    <property type="molecule type" value="Genomic_DNA"/>
</dbReference>
<name>A0A0B6TQ83_9CORY</name>